<sequence length="247" mass="28368">MELTLLCDRFVSAGIKVRSDVFASFPCITPVLLRIVTTVCVMIGAAIFYVIVSCDNVKGCIMLTTTYRFSTTSKVLPEKKDDSKIVFYAGAVGLLVIAFLIGMLVSGIKYKYCSRQRVSEENNDERHYATEESLEMTDQNPGTVLSRLPVPRNFVRHQLNETSENEHKDSIDSRYVNQMEDEGYLNPYQLIQKANIYKHDYMAINAEIPTEKQNDDYLHPYNSLLKHGMSEDHEYRCLRNKNKKIRV</sequence>
<dbReference type="Proteomes" id="UP000507470">
    <property type="component" value="Unassembled WGS sequence"/>
</dbReference>
<keyword evidence="1" id="KW-0812">Transmembrane</keyword>
<dbReference type="EMBL" id="CACVKT020001211">
    <property type="protein sequence ID" value="CAC5365995.1"/>
    <property type="molecule type" value="Genomic_DNA"/>
</dbReference>
<keyword evidence="1" id="KW-1133">Transmembrane helix</keyword>
<name>A0A6J8AC89_MYTCO</name>
<keyword evidence="3" id="KW-1185">Reference proteome</keyword>
<evidence type="ECO:0000313" key="2">
    <source>
        <dbReference type="EMBL" id="CAC5365995.1"/>
    </source>
</evidence>
<reference evidence="2 3" key="1">
    <citation type="submission" date="2020-06" db="EMBL/GenBank/DDBJ databases">
        <authorList>
            <person name="Li R."/>
            <person name="Bekaert M."/>
        </authorList>
    </citation>
    <scope>NUCLEOTIDE SEQUENCE [LARGE SCALE GENOMIC DNA]</scope>
    <source>
        <strain evidence="3">wild</strain>
    </source>
</reference>
<proteinExistence type="predicted"/>
<organism evidence="2 3">
    <name type="scientific">Mytilus coruscus</name>
    <name type="common">Sea mussel</name>
    <dbReference type="NCBI Taxonomy" id="42192"/>
    <lineage>
        <taxon>Eukaryota</taxon>
        <taxon>Metazoa</taxon>
        <taxon>Spiralia</taxon>
        <taxon>Lophotrochozoa</taxon>
        <taxon>Mollusca</taxon>
        <taxon>Bivalvia</taxon>
        <taxon>Autobranchia</taxon>
        <taxon>Pteriomorphia</taxon>
        <taxon>Mytilida</taxon>
        <taxon>Mytiloidea</taxon>
        <taxon>Mytilidae</taxon>
        <taxon>Mytilinae</taxon>
        <taxon>Mytilus</taxon>
    </lineage>
</organism>
<gene>
    <name evidence="2" type="ORF">MCOR_6458</name>
</gene>
<evidence type="ECO:0000256" key="1">
    <source>
        <dbReference type="SAM" id="Phobius"/>
    </source>
</evidence>
<feature type="transmembrane region" description="Helical" evidence="1">
    <location>
        <begin position="31"/>
        <end position="52"/>
    </location>
</feature>
<evidence type="ECO:0000313" key="3">
    <source>
        <dbReference type="Proteomes" id="UP000507470"/>
    </source>
</evidence>
<feature type="transmembrane region" description="Helical" evidence="1">
    <location>
        <begin position="85"/>
        <end position="108"/>
    </location>
</feature>
<dbReference type="AlphaFoldDB" id="A0A6J8AC89"/>
<accession>A0A6J8AC89</accession>
<keyword evidence="1" id="KW-0472">Membrane</keyword>
<protein>
    <submittedName>
        <fullName evidence="2">Uncharacterized protein</fullName>
    </submittedName>
</protein>